<dbReference type="InterPro" id="IPR039751">
    <property type="entry name" value="HERPUD1/2"/>
</dbReference>
<accession>A0A9Q0ANC4</accession>
<dbReference type="InterPro" id="IPR029071">
    <property type="entry name" value="Ubiquitin-like_domsf"/>
</dbReference>
<feature type="compositionally biased region" description="Basic and acidic residues" evidence="1">
    <location>
        <begin position="764"/>
        <end position="787"/>
    </location>
</feature>
<dbReference type="SUPFAM" id="SSF54236">
    <property type="entry name" value="Ubiquitin-like"/>
    <property type="match status" value="1"/>
</dbReference>
<feature type="compositionally biased region" description="Low complexity" evidence="1">
    <location>
        <begin position="733"/>
        <end position="749"/>
    </location>
</feature>
<feature type="compositionally biased region" description="Pro residues" evidence="1">
    <location>
        <begin position="151"/>
        <end position="160"/>
    </location>
</feature>
<feature type="compositionally biased region" description="Low complexity" evidence="1">
    <location>
        <begin position="128"/>
        <end position="141"/>
    </location>
</feature>
<feature type="compositionally biased region" description="Low complexity" evidence="1">
    <location>
        <begin position="405"/>
        <end position="427"/>
    </location>
</feature>
<evidence type="ECO:0000256" key="2">
    <source>
        <dbReference type="SAM" id="Phobius"/>
    </source>
</evidence>
<feature type="compositionally biased region" description="Polar residues" evidence="1">
    <location>
        <begin position="110"/>
        <end position="127"/>
    </location>
</feature>
<keyword evidence="4" id="KW-1185">Reference proteome</keyword>
<dbReference type="PANTHER" id="PTHR12943">
    <property type="entry name" value="HOMOCYSTEINE-RESPONSIVE ENDOPLASMIC RETICULUM-RESIDENT UNIQUITIN-LIKE DOMAIN HERPUD PROTEIN FAMILY MEMBER"/>
    <property type="match status" value="1"/>
</dbReference>
<keyword evidence="2" id="KW-0472">Membrane</keyword>
<feature type="region of interest" description="Disordered" evidence="1">
    <location>
        <begin position="232"/>
        <end position="262"/>
    </location>
</feature>
<feature type="compositionally biased region" description="Polar residues" evidence="1">
    <location>
        <begin position="244"/>
        <end position="255"/>
    </location>
</feature>
<dbReference type="PANTHER" id="PTHR12943:SF27">
    <property type="entry name" value="HOMOCYSTEINE-INDUCED ENDOPLASMIC RETICULUM PROTEIN, ISOFORM A"/>
    <property type="match status" value="1"/>
</dbReference>
<comment type="caution">
    <text evidence="3">The sequence shown here is derived from an EMBL/GenBank/DDBJ whole genome shotgun (WGS) entry which is preliminary data.</text>
</comment>
<protein>
    <recommendedName>
        <fullName evidence="5">Ubiquitin-like domain-containing protein</fullName>
    </recommendedName>
</protein>
<name>A0A9Q0ANC4_9PEZI</name>
<reference evidence="3" key="1">
    <citation type="submission" date="2021-03" db="EMBL/GenBank/DDBJ databases">
        <title>Revisited historic fungal species revealed as producer of novel bioactive compounds through whole genome sequencing and comparative genomics.</title>
        <authorList>
            <person name="Vignolle G.A."/>
            <person name="Hochenegger N."/>
            <person name="Mach R.L."/>
            <person name="Mach-Aigner A.R."/>
            <person name="Javad Rahimi M."/>
            <person name="Salim K.A."/>
            <person name="Chan C.M."/>
            <person name="Lim L.B.L."/>
            <person name="Cai F."/>
            <person name="Druzhinina I.S."/>
            <person name="U'Ren J.M."/>
            <person name="Derntl C."/>
        </authorList>
    </citation>
    <scope>NUCLEOTIDE SEQUENCE</scope>
    <source>
        <strain evidence="3">TUCIM 5799</strain>
    </source>
</reference>
<evidence type="ECO:0000313" key="3">
    <source>
        <dbReference type="EMBL" id="KAI1864182.1"/>
    </source>
</evidence>
<feature type="region of interest" description="Disordered" evidence="1">
    <location>
        <begin position="110"/>
        <end position="171"/>
    </location>
</feature>
<feature type="compositionally biased region" description="Polar residues" evidence="1">
    <location>
        <begin position="287"/>
        <end position="297"/>
    </location>
</feature>
<feature type="transmembrane region" description="Helical" evidence="2">
    <location>
        <begin position="593"/>
        <end position="612"/>
    </location>
</feature>
<feature type="compositionally biased region" description="Polar residues" evidence="1">
    <location>
        <begin position="750"/>
        <end position="762"/>
    </location>
</feature>
<dbReference type="AlphaFoldDB" id="A0A9Q0ANC4"/>
<dbReference type="Proteomes" id="UP000829685">
    <property type="component" value="Unassembled WGS sequence"/>
</dbReference>
<feature type="region of interest" description="Disordered" evidence="1">
    <location>
        <begin position="720"/>
        <end position="787"/>
    </location>
</feature>
<keyword evidence="2" id="KW-0812">Transmembrane</keyword>
<gene>
    <name evidence="3" type="ORF">JX265_008553</name>
</gene>
<proteinExistence type="predicted"/>
<organism evidence="3 4">
    <name type="scientific">Neoarthrinium moseri</name>
    <dbReference type="NCBI Taxonomy" id="1658444"/>
    <lineage>
        <taxon>Eukaryota</taxon>
        <taxon>Fungi</taxon>
        <taxon>Dikarya</taxon>
        <taxon>Ascomycota</taxon>
        <taxon>Pezizomycotina</taxon>
        <taxon>Sordariomycetes</taxon>
        <taxon>Xylariomycetidae</taxon>
        <taxon>Amphisphaeriales</taxon>
        <taxon>Apiosporaceae</taxon>
        <taxon>Neoarthrinium</taxon>
    </lineage>
</organism>
<evidence type="ECO:0000256" key="1">
    <source>
        <dbReference type="SAM" id="MobiDB-lite"/>
    </source>
</evidence>
<dbReference type="GO" id="GO:0030968">
    <property type="term" value="P:endoplasmic reticulum unfolded protein response"/>
    <property type="evidence" value="ECO:0007669"/>
    <property type="project" value="TreeGrafter"/>
</dbReference>
<keyword evidence="2" id="KW-1133">Transmembrane helix</keyword>
<evidence type="ECO:0000313" key="4">
    <source>
        <dbReference type="Proteomes" id="UP000829685"/>
    </source>
</evidence>
<feature type="compositionally biased region" description="Low complexity" evidence="1">
    <location>
        <begin position="515"/>
        <end position="531"/>
    </location>
</feature>
<feature type="region of interest" description="Disordered" evidence="1">
    <location>
        <begin position="631"/>
        <end position="665"/>
    </location>
</feature>
<dbReference type="EMBL" id="JAFIMR010000024">
    <property type="protein sequence ID" value="KAI1864182.1"/>
    <property type="molecule type" value="Genomic_DNA"/>
</dbReference>
<feature type="region of interest" description="Disordered" evidence="1">
    <location>
        <begin position="287"/>
        <end position="308"/>
    </location>
</feature>
<feature type="transmembrane region" description="Helical" evidence="2">
    <location>
        <begin position="563"/>
        <end position="581"/>
    </location>
</feature>
<sequence>MASASSDTTPSGSEGSTFTLQLISPSVAVPRGLSFPELPVKTTVRQLKEKIRDTLDAKPADSAQRLIHRGRLLARDEETMLEIFGEDMIRSSEPVTLHLVLRDLADARPASTSVPTTTTQAPAPSHNQPSSAPPTQQQQHHPNQRHHIPHGPFPHPPQLPPGAHFPNFPFGVPQPQVMGAVNGAPPNMHFGFNPHQIAQQQRQWAASMADPHRLQEMINQTQRERAAMGLNGAQDAQGNPRPTPGSNTPGRTASPFQPDGTRTVVREGLGPNGQQWRITVNETVSTPQNFQRSTRTGSPFAAPDVQNIWRPPTGAAPPRSVPPAGMNGGQLSGAEVQNLIRTADAGSVASRVMADAMRRNTSEPSLVNLANNAANQPIPPVRVTTPLAPSRSGSAMGNPDRSRSVPRSSSQSRNLPQQQQQPSPGGPEVYILSSPEGPRALLINGNSGTYFTPQIPQASFPNPAVRHQFQFQQFLPYGMQPGVNMPNLQHRQVQGQFRPPQGGIWAPTPGDNLVNQNQPQPQPQGQAAPAQGLPPLPHIQHQPHHAIARPGNVQVRAIAVAQIWPHIWLIIRLGLFVWWFTTGNDSWQRWFTVMAIAFAVFIINTGLLNPMAEQIWVPIRRHLENIMPLADNHGRQRPDAAANDQAPNGQPADQRERREPTTPADTAARLIHERQNARANWLMNQARRLERAGLLFLASIAPGVAERHIAHLEAEARAERQRREAAEAEAEAARAAAENAENSENAQNSGNTEGTRAEQTATEGHGRDGEGRDERGPQRAEEPLIAI</sequence>
<evidence type="ECO:0008006" key="5">
    <source>
        <dbReference type="Google" id="ProtNLM"/>
    </source>
</evidence>
<feature type="region of interest" description="Disordered" evidence="1">
    <location>
        <begin position="370"/>
        <end position="433"/>
    </location>
</feature>
<dbReference type="Gene3D" id="3.10.20.90">
    <property type="entry name" value="Phosphatidylinositol 3-kinase Catalytic Subunit, Chain A, domain 1"/>
    <property type="match status" value="1"/>
</dbReference>
<feature type="region of interest" description="Disordered" evidence="1">
    <location>
        <begin position="500"/>
        <end position="541"/>
    </location>
</feature>